<dbReference type="EMBL" id="BNJF01000001">
    <property type="protein sequence ID" value="GHO42263.1"/>
    <property type="molecule type" value="Genomic_DNA"/>
</dbReference>
<organism evidence="1 2">
    <name type="scientific">Ktedonospora formicarum</name>
    <dbReference type="NCBI Taxonomy" id="2778364"/>
    <lineage>
        <taxon>Bacteria</taxon>
        <taxon>Bacillati</taxon>
        <taxon>Chloroflexota</taxon>
        <taxon>Ktedonobacteria</taxon>
        <taxon>Ktedonobacterales</taxon>
        <taxon>Ktedonobacteraceae</taxon>
        <taxon>Ktedonospora</taxon>
    </lineage>
</organism>
<reference evidence="1" key="1">
    <citation type="submission" date="2020-10" db="EMBL/GenBank/DDBJ databases">
        <title>Taxonomic study of unclassified bacteria belonging to the class Ktedonobacteria.</title>
        <authorList>
            <person name="Yabe S."/>
            <person name="Wang C.M."/>
            <person name="Zheng Y."/>
            <person name="Sakai Y."/>
            <person name="Cavaletti L."/>
            <person name="Monciardini P."/>
            <person name="Donadio S."/>
        </authorList>
    </citation>
    <scope>NUCLEOTIDE SEQUENCE</scope>
    <source>
        <strain evidence="1">SOSP1-1</strain>
    </source>
</reference>
<accession>A0A8J3HWR2</accession>
<evidence type="ECO:0000313" key="1">
    <source>
        <dbReference type="EMBL" id="GHO42263.1"/>
    </source>
</evidence>
<dbReference type="Proteomes" id="UP000612362">
    <property type="component" value="Unassembled WGS sequence"/>
</dbReference>
<comment type="caution">
    <text evidence="1">The sequence shown here is derived from an EMBL/GenBank/DDBJ whole genome shotgun (WGS) entry which is preliminary data.</text>
</comment>
<gene>
    <name evidence="1" type="ORF">KSX_04260</name>
</gene>
<protein>
    <submittedName>
        <fullName evidence="1">Uncharacterized protein</fullName>
    </submittedName>
</protein>
<evidence type="ECO:0000313" key="2">
    <source>
        <dbReference type="Proteomes" id="UP000612362"/>
    </source>
</evidence>
<sequence>MLRHPLARFVADIQSEDGIVPVAGEARDEIPFLPKEGCLGNRQIAIHVDIGKREGLLECPSLEIQPEQRAMGTITANQPACMHLLMLVISLISLFPYDELKTPHFGESDTRCTSGNTGV</sequence>
<keyword evidence="2" id="KW-1185">Reference proteome</keyword>
<proteinExistence type="predicted"/>
<name>A0A8J3HWR2_9CHLR</name>
<dbReference type="AlphaFoldDB" id="A0A8J3HWR2"/>